<dbReference type="Gene3D" id="3.40.50.740">
    <property type="match status" value="2"/>
</dbReference>
<dbReference type="EMBL" id="LKVB01000009">
    <property type="protein sequence ID" value="PHJ26789.1"/>
    <property type="molecule type" value="Genomic_DNA"/>
</dbReference>
<evidence type="ECO:0000256" key="9">
    <source>
        <dbReference type="ARBA" id="ARBA00023014"/>
    </source>
</evidence>
<evidence type="ECO:0000313" key="17">
    <source>
        <dbReference type="EMBL" id="PHJ26789.1"/>
    </source>
</evidence>
<name>A0AA44U3K9_CUTAC</name>
<reference evidence="16 19" key="2">
    <citation type="submission" date="2018-08" db="EMBL/GenBank/DDBJ databases">
        <title>Genome sequencing of Cutibacterium acnes KCOM 1315.</title>
        <authorList>
            <person name="Kook J.-K."/>
            <person name="Park S.-N."/>
            <person name="Lim Y.K."/>
        </authorList>
    </citation>
    <scope>NUCLEOTIDE SEQUENCE [LARGE SCALE GENOMIC DNA]</scope>
    <source>
        <strain evidence="16 19">KCOM 1315</strain>
    </source>
</reference>
<evidence type="ECO:0000259" key="13">
    <source>
        <dbReference type="PROSITE" id="PS51085"/>
    </source>
</evidence>
<dbReference type="PROSITE" id="PS51839">
    <property type="entry name" value="4FE4S_HC3"/>
    <property type="match status" value="1"/>
</dbReference>
<dbReference type="KEGG" id="cacn:RN83_09935"/>
<evidence type="ECO:0000256" key="5">
    <source>
        <dbReference type="ARBA" id="ARBA00022719"/>
    </source>
</evidence>
<dbReference type="SUPFAM" id="SSF50692">
    <property type="entry name" value="ADC-like"/>
    <property type="match status" value="1"/>
</dbReference>
<dbReference type="GO" id="GO:0051539">
    <property type="term" value="F:4 iron, 4 sulfur cluster binding"/>
    <property type="evidence" value="ECO:0007669"/>
    <property type="project" value="UniProtKB-KW"/>
</dbReference>
<dbReference type="InterPro" id="IPR050123">
    <property type="entry name" value="Prok_molybdopt-oxidoreductase"/>
</dbReference>
<evidence type="ECO:0000313" key="19">
    <source>
        <dbReference type="Proteomes" id="UP000256621"/>
    </source>
</evidence>
<dbReference type="PROSITE" id="PS00642">
    <property type="entry name" value="COMPLEX1_75K_2"/>
    <property type="match status" value="1"/>
</dbReference>
<evidence type="ECO:0000259" key="14">
    <source>
        <dbReference type="PROSITE" id="PS51669"/>
    </source>
</evidence>
<dbReference type="CDD" id="cd02788">
    <property type="entry name" value="MopB_CT_NDH-1_NuoG2-N7"/>
    <property type="match status" value="1"/>
</dbReference>
<dbReference type="PROSITE" id="PS51085">
    <property type="entry name" value="2FE2S_FER_2"/>
    <property type="match status" value="1"/>
</dbReference>
<comment type="cofactor">
    <cofactor evidence="12">
        <name>[2Fe-2S] cluster</name>
        <dbReference type="ChEBI" id="CHEBI:190135"/>
    </cofactor>
    <text evidence="12">Binds 1 [2Fe-2S] cluster per subunit.</text>
</comment>
<dbReference type="GO" id="GO:0051537">
    <property type="term" value="F:2 iron, 2 sulfur cluster binding"/>
    <property type="evidence" value="ECO:0007669"/>
    <property type="project" value="UniProtKB-UniRule"/>
</dbReference>
<dbReference type="CDD" id="cd02771">
    <property type="entry name" value="MopB_NDH-1_NuoG2-N7"/>
    <property type="match status" value="1"/>
</dbReference>
<dbReference type="InterPro" id="IPR009010">
    <property type="entry name" value="Asp_de-COase-like_dom_sf"/>
</dbReference>
<dbReference type="Gene3D" id="3.30.70.20">
    <property type="match status" value="1"/>
</dbReference>
<evidence type="ECO:0000256" key="2">
    <source>
        <dbReference type="ARBA" id="ARBA00005404"/>
    </source>
</evidence>
<dbReference type="SUPFAM" id="SSF53706">
    <property type="entry name" value="Formate dehydrogenase/DMSO reductase, domains 1-3"/>
    <property type="match status" value="1"/>
</dbReference>
<keyword evidence="9 12" id="KW-0411">Iron-sulfur</keyword>
<evidence type="ECO:0000256" key="6">
    <source>
        <dbReference type="ARBA" id="ARBA00022723"/>
    </source>
</evidence>
<keyword evidence="6 12" id="KW-0479">Metal-binding</keyword>
<dbReference type="SUPFAM" id="SSF54862">
    <property type="entry name" value="4Fe-4S ferredoxins"/>
    <property type="match status" value="1"/>
</dbReference>
<dbReference type="InterPro" id="IPR054351">
    <property type="entry name" value="NADH_UbQ_OxRdtase_ferredoxin"/>
</dbReference>
<dbReference type="PROSITE" id="PS00641">
    <property type="entry name" value="COMPLEX1_75K_1"/>
    <property type="match status" value="1"/>
</dbReference>
<dbReference type="Pfam" id="PF00384">
    <property type="entry name" value="Molybdopterin"/>
    <property type="match status" value="1"/>
</dbReference>
<dbReference type="Pfam" id="PF10588">
    <property type="entry name" value="NADH-G_4Fe-4S_3"/>
    <property type="match status" value="1"/>
</dbReference>
<keyword evidence="16" id="KW-0560">Oxidoreductase</keyword>
<dbReference type="SUPFAM" id="SSF54292">
    <property type="entry name" value="2Fe-2S ferredoxin-like"/>
    <property type="match status" value="1"/>
</dbReference>
<dbReference type="Proteomes" id="UP000223982">
    <property type="component" value="Unassembled WGS sequence"/>
</dbReference>
<dbReference type="RefSeq" id="WP_002514929.1">
    <property type="nucleotide sequence ID" value="NZ_CABIZT010000003.1"/>
</dbReference>
<dbReference type="InterPro" id="IPR001041">
    <property type="entry name" value="2Fe-2S_ferredoxin-type"/>
</dbReference>
<dbReference type="NCBIfam" id="NF005895">
    <property type="entry name" value="PRK07860.1"/>
    <property type="match status" value="1"/>
</dbReference>
<organism evidence="17 18">
    <name type="scientific">Cutibacterium acnes</name>
    <name type="common">Propionibacterium acnes</name>
    <dbReference type="NCBI Taxonomy" id="1747"/>
    <lineage>
        <taxon>Bacteria</taxon>
        <taxon>Bacillati</taxon>
        <taxon>Actinomycetota</taxon>
        <taxon>Actinomycetes</taxon>
        <taxon>Propionibacteriales</taxon>
        <taxon>Propionibacteriaceae</taxon>
        <taxon>Cutibacterium</taxon>
    </lineage>
</organism>
<dbReference type="GO" id="GO:0048038">
    <property type="term" value="F:quinone binding"/>
    <property type="evidence" value="ECO:0007669"/>
    <property type="project" value="UniProtKB-UniRule"/>
</dbReference>
<dbReference type="InterPro" id="IPR006656">
    <property type="entry name" value="Mopterin_OxRdtase"/>
</dbReference>
<comment type="cofactor">
    <cofactor evidence="1 12">
        <name>[4Fe-4S] cluster</name>
        <dbReference type="ChEBI" id="CHEBI:49883"/>
    </cofactor>
</comment>
<keyword evidence="5 12" id="KW-0874">Quinone</keyword>
<gene>
    <name evidence="17" type="ORF">APS60_09915</name>
    <name evidence="16" type="ORF">DXN06_10365</name>
</gene>
<protein>
    <recommendedName>
        <fullName evidence="12">NADH-quinone oxidoreductase</fullName>
        <ecNumber evidence="12">7.1.1.-</ecNumber>
    </recommendedName>
</protein>
<proteinExistence type="inferred from homology"/>
<dbReference type="InterPro" id="IPR000283">
    <property type="entry name" value="NADH_UbQ_OxRdtase_75kDa_su_CS"/>
</dbReference>
<evidence type="ECO:0000256" key="10">
    <source>
        <dbReference type="ARBA" id="ARBA00023027"/>
    </source>
</evidence>
<evidence type="ECO:0000313" key="16">
    <source>
        <dbReference type="EMBL" id="AXM07470.1"/>
    </source>
</evidence>
<dbReference type="GO" id="GO:0008137">
    <property type="term" value="F:NADH dehydrogenase (ubiquinone) activity"/>
    <property type="evidence" value="ECO:0007669"/>
    <property type="project" value="UniProtKB-UniRule"/>
</dbReference>
<sequence>MSENKPVELVTCTIDGQQVSVPKGTLIIRAAESIGTAIPRFCDHPLLDPAGACRECLVEIPDAGNGRGFPKPQPSCTMPVAEGMVVKTQVSSEMARKAQKGMLEFLLINHPLDCPICDKGGECPLQNQAMANGRGESRYDGVKRTYPKPINISAQVLLDRERCVLCQRCTRFADQIAGDPFINLQERGAVSQIGAYQGDDFNSYFSGNVIQICPVGALTSAEYRFRSRPFDLVSTVTTCEHCAAGCQLRTDHRHYEVKRRNAGNLPDVNEEWNCDKGRFAFRYGRGDDRVTTPLVRHNGVLEPASWAEALQTAAAGLTKAGTSVGVLTGGRLPVETCLSWSRFARVVLGTNNVDFRSRPHSAEEAAYLAARVAGHSLEESVTYADLETASRVVLVDLEPEDECPMIFLRLRKAWRRHKAAITVVGTHLSNGSAKMGAELARCLPGQEPEALAQLVADGTIGEGTIVLVGERAATRPGTLSAINDLDSTVRVAWVPRRAGEMGAIEAGLLPQLLPGGRLVDDAKARVDIAAAWGVTNLPTQPGLDTAGMLAAAQAGKLDALVVSGVELADMPDPTGAREAVENCGFVVSVEQRFSEVSARADVVLPVCLLEETSGTFLDWEHRPGRVRVVNKQPATPMNEIRVLDALSSQMGSVSGLATVAQAHKAWRDLGQWSGGHPKMESASPLVPQAPMVEAGSVGRVLETWRQLLEGSASLTGADALVATAPAPVAVIDPLTAEQLGVTNGQLIDVCGPISLRLPVKIDTTMTAEAVWIPSLRGDSTAPQSRTTVPDAPGTVVSLSAVETETSREAGVA</sequence>
<reference evidence="17 18" key="1">
    <citation type="submission" date="2017-02" db="EMBL/GenBank/DDBJ databases">
        <title>Prevalence of linear plasmids in Propionibacterium acnes isolates obtained from cancerous prostatic tissue.</title>
        <authorList>
            <person name="Davidsson S."/>
            <person name="Bruggemann H."/>
        </authorList>
    </citation>
    <scope>NUCLEOTIDE SEQUENCE [LARGE SCALE GENOMIC DNA]</scope>
    <source>
        <strain evidence="17 18">09-9</strain>
    </source>
</reference>
<keyword evidence="4 12" id="KW-0001">2Fe-2S</keyword>
<dbReference type="GO" id="GO:0046872">
    <property type="term" value="F:metal ion binding"/>
    <property type="evidence" value="ECO:0007669"/>
    <property type="project" value="UniProtKB-UniRule"/>
</dbReference>
<feature type="domain" description="2Fe-2S ferredoxin-type" evidence="13">
    <location>
        <begin position="8"/>
        <end position="92"/>
    </location>
</feature>
<dbReference type="GO" id="GO:0016020">
    <property type="term" value="C:membrane"/>
    <property type="evidence" value="ECO:0007669"/>
    <property type="project" value="InterPro"/>
</dbReference>
<evidence type="ECO:0000259" key="15">
    <source>
        <dbReference type="PROSITE" id="PS51839"/>
    </source>
</evidence>
<dbReference type="InterPro" id="IPR019574">
    <property type="entry name" value="NADH_UbQ_OxRdtase_Gsu_4Fe4S-bd"/>
</dbReference>
<feature type="domain" description="4Fe-4S Mo/W bis-MGD-type" evidence="14">
    <location>
        <begin position="232"/>
        <end position="288"/>
    </location>
</feature>
<dbReference type="InterPro" id="IPR010228">
    <property type="entry name" value="NADH_UbQ_OxRdtase_Gsu"/>
</dbReference>
<dbReference type="Proteomes" id="UP000256621">
    <property type="component" value="Chromosome"/>
</dbReference>
<keyword evidence="8 12" id="KW-0408">Iron</keyword>
<evidence type="ECO:0000256" key="8">
    <source>
        <dbReference type="ARBA" id="ARBA00023004"/>
    </source>
</evidence>
<dbReference type="Pfam" id="PF22117">
    <property type="entry name" value="Fer4_Nqo3"/>
    <property type="match status" value="1"/>
</dbReference>
<dbReference type="Gene3D" id="2.20.25.90">
    <property type="entry name" value="ADC-like domains"/>
    <property type="match status" value="1"/>
</dbReference>
<keyword evidence="3 12" id="KW-0004">4Fe-4S</keyword>
<evidence type="ECO:0000256" key="7">
    <source>
        <dbReference type="ARBA" id="ARBA00022967"/>
    </source>
</evidence>
<dbReference type="PANTHER" id="PTHR43105:SF12">
    <property type="entry name" value="NADH-QUINONE OXIDOREDUCTASE SUBUNIT G"/>
    <property type="match status" value="1"/>
</dbReference>
<evidence type="ECO:0000256" key="4">
    <source>
        <dbReference type="ARBA" id="ARBA00022714"/>
    </source>
</evidence>
<keyword evidence="10 12" id="KW-0520">NAD</keyword>
<dbReference type="CDD" id="cd00207">
    <property type="entry name" value="fer2"/>
    <property type="match status" value="1"/>
</dbReference>
<dbReference type="PANTHER" id="PTHR43105">
    <property type="entry name" value="RESPIRATORY NITRATE REDUCTASE"/>
    <property type="match status" value="1"/>
</dbReference>
<dbReference type="AlphaFoldDB" id="A0AA44U3K9"/>
<feature type="domain" description="4Fe-4S His(Cys)3-ligated-type" evidence="15">
    <location>
        <begin position="94"/>
        <end position="133"/>
    </location>
</feature>
<comment type="function">
    <text evidence="12">NDH-1 shuttles electrons from NADH, via FMN and iron-sulfur (Fe-S) centers, to quinones in the respiratory chain. Couples the redox reaction to proton translocation (for every two electrons transferred, four hydrogen ions are translocated across the cytoplasmic membrane), and thus conserves the redox energy in a proton gradient.</text>
</comment>
<dbReference type="SMART" id="SM00929">
    <property type="entry name" value="NADH-G_4Fe-4S_3"/>
    <property type="match status" value="1"/>
</dbReference>
<dbReference type="FunFam" id="3.10.20.740:FF:000001">
    <property type="entry name" value="NADH-quinone oxidoreductase subunit G"/>
    <property type="match status" value="1"/>
</dbReference>
<comment type="catalytic activity">
    <reaction evidence="11 12">
        <text>a quinone + NADH + 5 H(+)(in) = a quinol + NAD(+) + 4 H(+)(out)</text>
        <dbReference type="Rhea" id="RHEA:57888"/>
        <dbReference type="ChEBI" id="CHEBI:15378"/>
        <dbReference type="ChEBI" id="CHEBI:24646"/>
        <dbReference type="ChEBI" id="CHEBI:57540"/>
        <dbReference type="ChEBI" id="CHEBI:57945"/>
        <dbReference type="ChEBI" id="CHEBI:132124"/>
    </reaction>
</comment>
<dbReference type="PROSITE" id="PS51669">
    <property type="entry name" value="4FE4S_MOW_BIS_MGD"/>
    <property type="match status" value="1"/>
</dbReference>
<evidence type="ECO:0000256" key="11">
    <source>
        <dbReference type="ARBA" id="ARBA00047712"/>
    </source>
</evidence>
<evidence type="ECO:0000256" key="1">
    <source>
        <dbReference type="ARBA" id="ARBA00001966"/>
    </source>
</evidence>
<evidence type="ECO:0000313" key="18">
    <source>
        <dbReference type="Proteomes" id="UP000223982"/>
    </source>
</evidence>
<dbReference type="FunFam" id="3.30.70.20:FF:000016">
    <property type="entry name" value="NADH-quinone oxidoreductase"/>
    <property type="match status" value="1"/>
</dbReference>
<dbReference type="InterPro" id="IPR036010">
    <property type="entry name" value="2Fe-2S_ferredoxin-like_sf"/>
</dbReference>
<dbReference type="EC" id="7.1.1.-" evidence="12"/>
<dbReference type="GO" id="GO:0003954">
    <property type="term" value="F:NADH dehydrogenase activity"/>
    <property type="evidence" value="ECO:0007669"/>
    <property type="project" value="TreeGrafter"/>
</dbReference>
<comment type="similarity">
    <text evidence="2 12">Belongs to the complex I 75 kDa subunit family.</text>
</comment>
<evidence type="ECO:0000256" key="12">
    <source>
        <dbReference type="RuleBase" id="RU003525"/>
    </source>
</evidence>
<dbReference type="NCBIfam" id="TIGR01973">
    <property type="entry name" value="NuoG"/>
    <property type="match status" value="1"/>
</dbReference>
<dbReference type="Pfam" id="PF04879">
    <property type="entry name" value="Molybdop_Fe4S4"/>
    <property type="match status" value="1"/>
</dbReference>
<keyword evidence="7 12" id="KW-1278">Translocase</keyword>
<dbReference type="EMBL" id="CP031442">
    <property type="protein sequence ID" value="AXM07470.1"/>
    <property type="molecule type" value="Genomic_DNA"/>
</dbReference>
<dbReference type="PROSITE" id="PS00643">
    <property type="entry name" value="COMPLEX1_75K_3"/>
    <property type="match status" value="1"/>
</dbReference>
<evidence type="ECO:0000256" key="3">
    <source>
        <dbReference type="ARBA" id="ARBA00022485"/>
    </source>
</evidence>
<dbReference type="Gene3D" id="3.10.20.740">
    <property type="match status" value="1"/>
</dbReference>
<accession>A0AA44U3K9</accession>
<dbReference type="InterPro" id="IPR006963">
    <property type="entry name" value="Mopterin_OxRdtase_4Fe-4S_dom"/>
</dbReference>
<dbReference type="GO" id="GO:0042773">
    <property type="term" value="P:ATP synthesis coupled electron transport"/>
    <property type="evidence" value="ECO:0007669"/>
    <property type="project" value="InterPro"/>
</dbReference>
<dbReference type="Pfam" id="PF13510">
    <property type="entry name" value="Fer2_4"/>
    <property type="match status" value="1"/>
</dbReference>